<keyword evidence="2" id="KW-0547">Nucleotide-binding</keyword>
<dbReference type="EMBL" id="CP002401">
    <property type="protein sequence ID" value="AEP34813.1"/>
    <property type="molecule type" value="Genomic_DNA"/>
</dbReference>
<dbReference type="PATRIC" id="fig|580047.4.peg.13"/>
<feature type="transmembrane region" description="Helical" evidence="1">
    <location>
        <begin position="126"/>
        <end position="146"/>
    </location>
</feature>
<dbReference type="Proteomes" id="UP000009287">
    <property type="component" value="Chromosome"/>
</dbReference>
<dbReference type="GO" id="GO:0003677">
    <property type="term" value="F:DNA binding"/>
    <property type="evidence" value="ECO:0007669"/>
    <property type="project" value="InterPro"/>
</dbReference>
<evidence type="ECO:0000313" key="3">
    <source>
        <dbReference type="Proteomes" id="UP000009287"/>
    </source>
</evidence>
<protein>
    <submittedName>
        <fullName evidence="2">Sigma-54 interaction/ATP-binding protein</fullName>
    </submittedName>
</protein>
<dbReference type="KEGG" id="cra:CTO_0010"/>
<name>G4NNV8_CHLT4</name>
<evidence type="ECO:0000256" key="1">
    <source>
        <dbReference type="SAM" id="Phobius"/>
    </source>
</evidence>
<keyword evidence="1" id="KW-1133">Transmembrane helix</keyword>
<dbReference type="Gene3D" id="1.10.260.40">
    <property type="entry name" value="lambda repressor-like DNA-binding domains"/>
    <property type="match status" value="1"/>
</dbReference>
<evidence type="ECO:0000313" key="2">
    <source>
        <dbReference type="EMBL" id="AEP34813.1"/>
    </source>
</evidence>
<keyword evidence="1" id="KW-0472">Membrane</keyword>
<dbReference type="PANTHER" id="PTHR34475:SF1">
    <property type="entry name" value="CYTOSKELETON PROTEIN RODZ"/>
    <property type="match status" value="1"/>
</dbReference>
<accession>G4NNV8</accession>
<dbReference type="Pfam" id="PF13413">
    <property type="entry name" value="HTH_25"/>
    <property type="match status" value="1"/>
</dbReference>
<proteinExistence type="predicted"/>
<gene>
    <name evidence="2" type="ordered locus">CTO_0010</name>
</gene>
<dbReference type="InterPro" id="IPR010982">
    <property type="entry name" value="Lambda_DNA-bd_dom_sf"/>
</dbReference>
<dbReference type="GO" id="GO:0005524">
    <property type="term" value="F:ATP binding"/>
    <property type="evidence" value="ECO:0007669"/>
    <property type="project" value="UniProtKB-KW"/>
</dbReference>
<dbReference type="PANTHER" id="PTHR34475">
    <property type="match status" value="1"/>
</dbReference>
<reference evidence="2 3" key="1">
    <citation type="journal article" date="2011" name="J. Exp. Med.">
        <title>A live-attenuated chlamydial vaccine protects against trachoma in nonhuman primates.</title>
        <authorList>
            <person name="Kari L."/>
            <person name="Whitmire W.M."/>
            <person name="Olivares-Zavaleta N."/>
            <person name="Goheen M.M."/>
            <person name="Taylor L.D."/>
            <person name="Carlson J.H."/>
            <person name="Sturdevant G.L."/>
            <person name="Lu C."/>
            <person name="Bakios L.E."/>
            <person name="Randall L.B."/>
            <person name="Parnell M.J."/>
            <person name="Zhong G."/>
            <person name="Caldwell H.D."/>
        </authorList>
    </citation>
    <scope>NUCLEOTIDE SEQUENCE [LARGE SCALE GENOMIC DNA]</scope>
    <source>
        <strain evidence="2 3">A2497</strain>
    </source>
</reference>
<keyword evidence="1" id="KW-0812">Transmembrane</keyword>
<keyword evidence="2" id="KW-0067">ATP-binding</keyword>
<sequence>MGRANQGNYMSEHVHKELLHLGEVFRSQREERALSLKDVEAATSIRLSALEAIEAGHLGKLISPVYAQGFMKKYAAFLDMDGDRLLKEHPYVLKIFQEFSDQNMDMLLDLESMGGRNSPEKAIRSWLNLGWAGVFVVGAACIWWLGNLFNLF</sequence>
<dbReference type="InterPro" id="IPR050400">
    <property type="entry name" value="Bact_Cytoskel_RodZ"/>
</dbReference>
<organism evidence="2 3">
    <name type="scientific">Chlamydia trachomatis serovar A (strain A2497)</name>
    <dbReference type="NCBI Taxonomy" id="580047"/>
    <lineage>
        <taxon>Bacteria</taxon>
        <taxon>Pseudomonadati</taxon>
        <taxon>Chlamydiota</taxon>
        <taxon>Chlamydiia</taxon>
        <taxon>Chlamydiales</taxon>
        <taxon>Chlamydiaceae</taxon>
        <taxon>Chlamydia/Chlamydophila group</taxon>
        <taxon>Chlamydia</taxon>
    </lineage>
</organism>
<dbReference type="AlphaFoldDB" id="G4NNV8"/>